<dbReference type="InterPro" id="IPR048422">
    <property type="entry name" value="NOA1/YqeH-like_C"/>
</dbReference>
<proteinExistence type="predicted"/>
<dbReference type="PANTHER" id="PTHR46406:SF1">
    <property type="entry name" value="NITRIC OXIDE-ASSOCIATED PROTEIN 1"/>
    <property type="match status" value="1"/>
</dbReference>
<reference evidence="2 3" key="1">
    <citation type="submission" date="2011-02" db="EMBL/GenBank/DDBJ databases">
        <title>The Genome Sequence of Sphaeroforma arctica JP610.</title>
        <authorList>
            <consortium name="The Broad Institute Genome Sequencing Platform"/>
            <person name="Russ C."/>
            <person name="Cuomo C."/>
            <person name="Young S.K."/>
            <person name="Zeng Q."/>
            <person name="Gargeya S."/>
            <person name="Alvarado L."/>
            <person name="Berlin A."/>
            <person name="Chapman S.B."/>
            <person name="Chen Z."/>
            <person name="Freedman E."/>
            <person name="Gellesch M."/>
            <person name="Goldberg J."/>
            <person name="Griggs A."/>
            <person name="Gujja S."/>
            <person name="Heilman E."/>
            <person name="Heiman D."/>
            <person name="Howarth C."/>
            <person name="Mehta T."/>
            <person name="Neiman D."/>
            <person name="Pearson M."/>
            <person name="Roberts A."/>
            <person name="Saif S."/>
            <person name="Shea T."/>
            <person name="Shenoy N."/>
            <person name="Sisk P."/>
            <person name="Stolte C."/>
            <person name="Sykes S."/>
            <person name="White J."/>
            <person name="Yandava C."/>
            <person name="Burger G."/>
            <person name="Gray M.W."/>
            <person name="Holland P.W.H."/>
            <person name="King N."/>
            <person name="Lang F.B.F."/>
            <person name="Roger A.J."/>
            <person name="Ruiz-Trillo I."/>
            <person name="Haas B."/>
            <person name="Nusbaum C."/>
            <person name="Birren B."/>
        </authorList>
    </citation>
    <scope>NUCLEOTIDE SEQUENCE [LARGE SCALE GENOMIC DNA]</scope>
    <source>
        <strain evidence="2 3">JP610</strain>
    </source>
</reference>
<dbReference type="InterPro" id="IPR052807">
    <property type="entry name" value="Mito_transl_resp_regulator"/>
</dbReference>
<protein>
    <recommendedName>
        <fullName evidence="1">NOA1/YqeH-like C-terminal domain-containing protein</fullName>
    </recommendedName>
</protein>
<evidence type="ECO:0000313" key="3">
    <source>
        <dbReference type="Proteomes" id="UP000054560"/>
    </source>
</evidence>
<dbReference type="EMBL" id="KQ242321">
    <property type="protein sequence ID" value="KNC79352.1"/>
    <property type="molecule type" value="Genomic_DNA"/>
</dbReference>
<keyword evidence="3" id="KW-1185">Reference proteome</keyword>
<organism evidence="2 3">
    <name type="scientific">Sphaeroforma arctica JP610</name>
    <dbReference type="NCBI Taxonomy" id="667725"/>
    <lineage>
        <taxon>Eukaryota</taxon>
        <taxon>Ichthyosporea</taxon>
        <taxon>Ichthyophonida</taxon>
        <taxon>Sphaeroforma</taxon>
    </lineage>
</organism>
<dbReference type="Pfam" id="PF21516">
    <property type="entry name" value="YqeH-like_C"/>
    <property type="match status" value="1"/>
</dbReference>
<dbReference type="RefSeq" id="XP_014153254.1">
    <property type="nucleotide sequence ID" value="XM_014297779.1"/>
</dbReference>
<feature type="domain" description="NOA1/YqeH-like C-terminal" evidence="1">
    <location>
        <begin position="72"/>
        <end position="177"/>
    </location>
</feature>
<gene>
    <name evidence="2" type="ORF">SARC_08258</name>
</gene>
<dbReference type="OrthoDB" id="1696305at2759"/>
<accession>A0A0L0FRA4</accession>
<dbReference type="PANTHER" id="PTHR46406">
    <property type="entry name" value="NITRIC OXIDE-ASSOCIATED PROTEIN 1"/>
    <property type="match status" value="1"/>
</dbReference>
<evidence type="ECO:0000259" key="1">
    <source>
        <dbReference type="Pfam" id="PF21516"/>
    </source>
</evidence>
<name>A0A0L0FRA4_9EUKA</name>
<dbReference type="AlphaFoldDB" id="A0A0L0FRA4"/>
<dbReference type="GeneID" id="25908762"/>
<dbReference type="eggNOG" id="KOG1249">
    <property type="taxonomic scope" value="Eukaryota"/>
</dbReference>
<sequence length="200" mass="21753">MIFDTPGIFKTDQLIHNLTYDEIKKVNGQSALAPRTFLLKTGQCLFVGGLAKIELLQPALLASSKAPRTAYLTVFASREINIHATDSVRADEVYAKHAGNPGTNILNIPSGGTERMESFPKLSRQKFRIEGLDWDTCAKDIVMSGIGWVSVTTGPDSPATVGVSVPNGTGLTIRDSLLPEAVRKRGKRVKSRGKRQQFKG</sequence>
<dbReference type="STRING" id="667725.A0A0L0FRA4"/>
<evidence type="ECO:0000313" key="2">
    <source>
        <dbReference type="EMBL" id="KNC79352.1"/>
    </source>
</evidence>
<dbReference type="Proteomes" id="UP000054560">
    <property type="component" value="Unassembled WGS sequence"/>
</dbReference>